<dbReference type="Proteomes" id="UP001172457">
    <property type="component" value="Chromosome 6"/>
</dbReference>
<proteinExistence type="predicted"/>
<feature type="non-terminal residue" evidence="2">
    <location>
        <position position="1"/>
    </location>
</feature>
<keyword evidence="3" id="KW-1185">Reference proteome</keyword>
<dbReference type="AlphaFoldDB" id="A0AA38W038"/>
<feature type="domain" description="MULE transposase" evidence="1">
    <location>
        <begin position="219"/>
        <end position="278"/>
    </location>
</feature>
<dbReference type="Pfam" id="PF10551">
    <property type="entry name" value="MULE"/>
    <property type="match status" value="1"/>
</dbReference>
<evidence type="ECO:0000313" key="3">
    <source>
        <dbReference type="Proteomes" id="UP001172457"/>
    </source>
</evidence>
<dbReference type="EMBL" id="JARYMX010000006">
    <property type="protein sequence ID" value="KAJ9544177.1"/>
    <property type="molecule type" value="Genomic_DNA"/>
</dbReference>
<comment type="caution">
    <text evidence="2">The sequence shown here is derived from an EMBL/GenBank/DDBJ whole genome shotgun (WGS) entry which is preliminary data.</text>
</comment>
<dbReference type="PANTHER" id="PTHR47718">
    <property type="entry name" value="OS01G0519700 PROTEIN"/>
    <property type="match status" value="1"/>
</dbReference>
<sequence length="653" mass="76471">MYSNYAKQSSFDIRLSSKKSEQCWCCATKIHFMHGAPKDKCFNSLDRSAGKREFRNSNVKRCDCKAGICLRLLKGIGKYERYSFIEHHNYPLLSSYYMQLGFGDQMLIHRGISSNMGATKVHKMRTSLKVFFEFICPFQNFKRDMDKYIVKGGDALMFIEMMNSRKEDEPKKVFDYKVSNSKLVCIFWADETSRFNYTEFGDVMSFDATFGLIDCCRWCCLVNKETIANFKWVLEEFLKAHKKQPTLVLIDQCVSMKQPIASVFPNSRHRLCMWHIMNELLPKFKIFKRKNFRKKLNKIVWDVLIEPDEFELKWNTLMEDYCLTGEKWLKSLYPNVLFDEKLKTTSRSESINSFFNAFSHYGNTLVFFMKSFDAALDKQRFTQRKLDHVTRSTIPKFLTLCKIERHASNVYTRRVFNDVEKEIYKAAWSCSIESVVDENDIETYTIVQRNKALLVKSNYKVVQDKGESTIVLINSDIEEIAKDYIMWRRDLMSTELQHSRVRYGDVDEDQERLFNEILSMVDHCLGRLRSNNVKLSSFAEKVRSLKIEVDDSCPIEYGANTKIDAIVDLIGVSQLETIEVHPPTRVKDWLVSLKRQFLNLQGSKECVKAVDSLPIITCETAILNGDGWYQWYQLPPQRHIDFSPSYQHLRAST</sequence>
<evidence type="ECO:0000313" key="2">
    <source>
        <dbReference type="EMBL" id="KAJ9544177.1"/>
    </source>
</evidence>
<name>A0AA38W038_9ASTR</name>
<dbReference type="InterPro" id="IPR018289">
    <property type="entry name" value="MULE_transposase_dom"/>
</dbReference>
<reference evidence="2" key="1">
    <citation type="submission" date="2023-03" db="EMBL/GenBank/DDBJ databases">
        <title>Chromosome-scale reference genome and RAD-based genetic map of yellow starthistle (Centaurea solstitialis) reveal putative structural variation and QTLs associated with invader traits.</title>
        <authorList>
            <person name="Reatini B."/>
            <person name="Cang F.A."/>
            <person name="Jiang Q."/>
            <person name="Mckibben M.T.W."/>
            <person name="Barker M.S."/>
            <person name="Rieseberg L.H."/>
            <person name="Dlugosch K.M."/>
        </authorList>
    </citation>
    <scope>NUCLEOTIDE SEQUENCE</scope>
    <source>
        <strain evidence="2">CAN-66</strain>
        <tissue evidence="2">Leaf</tissue>
    </source>
</reference>
<protein>
    <recommendedName>
        <fullName evidence="1">MULE transposase domain-containing protein</fullName>
    </recommendedName>
</protein>
<dbReference type="PANTHER" id="PTHR47718:SF12">
    <property type="entry name" value="PROTEIN FAR1-RELATED SEQUENCE"/>
    <property type="match status" value="1"/>
</dbReference>
<gene>
    <name evidence="2" type="ORF">OSB04_023884</name>
</gene>
<accession>A0AA38W038</accession>
<evidence type="ECO:0000259" key="1">
    <source>
        <dbReference type="Pfam" id="PF10551"/>
    </source>
</evidence>
<organism evidence="2 3">
    <name type="scientific">Centaurea solstitialis</name>
    <name type="common">yellow star-thistle</name>
    <dbReference type="NCBI Taxonomy" id="347529"/>
    <lineage>
        <taxon>Eukaryota</taxon>
        <taxon>Viridiplantae</taxon>
        <taxon>Streptophyta</taxon>
        <taxon>Embryophyta</taxon>
        <taxon>Tracheophyta</taxon>
        <taxon>Spermatophyta</taxon>
        <taxon>Magnoliopsida</taxon>
        <taxon>eudicotyledons</taxon>
        <taxon>Gunneridae</taxon>
        <taxon>Pentapetalae</taxon>
        <taxon>asterids</taxon>
        <taxon>campanulids</taxon>
        <taxon>Asterales</taxon>
        <taxon>Asteraceae</taxon>
        <taxon>Carduoideae</taxon>
        <taxon>Cardueae</taxon>
        <taxon>Centaureinae</taxon>
        <taxon>Centaurea</taxon>
    </lineage>
</organism>